<accession>A0A6M3M3A3</accession>
<keyword evidence="3" id="KW-0378">Hydrolase</keyword>
<dbReference type="InterPro" id="IPR003615">
    <property type="entry name" value="HNH_nuc"/>
</dbReference>
<proteinExistence type="predicted"/>
<dbReference type="Gene3D" id="3.90.75.20">
    <property type="match status" value="1"/>
</dbReference>
<dbReference type="SUPFAM" id="SSF54060">
    <property type="entry name" value="His-Me finger endonucleases"/>
    <property type="match status" value="1"/>
</dbReference>
<protein>
    <submittedName>
        <fullName evidence="3">Putative homing endonuclease</fullName>
    </submittedName>
</protein>
<sequence>MMILMKTSGSFRKGNTIGMETRFKNGEGPGQIAEKHWNWNGGRYVDEMGYVQIRTGSGKYRREHRIVMEKKLGRPLKRTELVHHINEDRADNREENLELMNRAGHNKHHELPRVGGRK</sequence>
<dbReference type="EMBL" id="MT143889">
    <property type="protein sequence ID" value="QJB04754.1"/>
    <property type="molecule type" value="Genomic_DNA"/>
</dbReference>
<evidence type="ECO:0000313" key="4">
    <source>
        <dbReference type="EMBL" id="QJB04754.1"/>
    </source>
</evidence>
<reference evidence="3" key="1">
    <citation type="submission" date="2020-03" db="EMBL/GenBank/DDBJ databases">
        <title>The deep terrestrial virosphere.</title>
        <authorList>
            <person name="Holmfeldt K."/>
            <person name="Nilsson E."/>
            <person name="Simone D."/>
            <person name="Lopez-Fernandez M."/>
            <person name="Wu X."/>
            <person name="de Brujin I."/>
            <person name="Lundin D."/>
            <person name="Andersson A."/>
            <person name="Bertilsson S."/>
            <person name="Dopson M."/>
        </authorList>
    </citation>
    <scope>NUCLEOTIDE SEQUENCE</scope>
    <source>
        <strain evidence="3">MM171A00331</strain>
        <strain evidence="4">MM171B00210</strain>
    </source>
</reference>
<evidence type="ECO:0000259" key="2">
    <source>
        <dbReference type="Pfam" id="PF13392"/>
    </source>
</evidence>
<dbReference type="EMBL" id="MT143697">
    <property type="protein sequence ID" value="QJB00630.1"/>
    <property type="molecule type" value="Genomic_DNA"/>
</dbReference>
<gene>
    <name evidence="3" type="ORF">MM171A00331_0047</name>
    <name evidence="4" type="ORF">MM171B00210_0065</name>
</gene>
<dbReference type="Pfam" id="PF13392">
    <property type="entry name" value="HNH_3"/>
    <property type="match status" value="1"/>
</dbReference>
<feature type="region of interest" description="Disordered" evidence="1">
    <location>
        <begin position="93"/>
        <end position="118"/>
    </location>
</feature>
<keyword evidence="3" id="KW-0255">Endonuclease</keyword>
<evidence type="ECO:0000256" key="1">
    <source>
        <dbReference type="SAM" id="MobiDB-lite"/>
    </source>
</evidence>
<keyword evidence="3" id="KW-0540">Nuclease</keyword>
<dbReference type="InterPro" id="IPR044925">
    <property type="entry name" value="His-Me_finger_sf"/>
</dbReference>
<dbReference type="AlphaFoldDB" id="A0A6M3M3A3"/>
<evidence type="ECO:0000313" key="3">
    <source>
        <dbReference type="EMBL" id="QJB00630.1"/>
    </source>
</evidence>
<feature type="compositionally biased region" description="Basic residues" evidence="1">
    <location>
        <begin position="104"/>
        <end position="118"/>
    </location>
</feature>
<name>A0A6M3M3A3_9ZZZZ</name>
<feature type="domain" description="HNH nuclease" evidence="2">
    <location>
        <begin position="64"/>
        <end position="106"/>
    </location>
</feature>
<dbReference type="GO" id="GO:0004519">
    <property type="term" value="F:endonuclease activity"/>
    <property type="evidence" value="ECO:0007669"/>
    <property type="project" value="UniProtKB-KW"/>
</dbReference>
<organism evidence="3">
    <name type="scientific">viral metagenome</name>
    <dbReference type="NCBI Taxonomy" id="1070528"/>
    <lineage>
        <taxon>unclassified sequences</taxon>
        <taxon>metagenomes</taxon>
        <taxon>organismal metagenomes</taxon>
    </lineage>
</organism>